<evidence type="ECO:0000313" key="7">
    <source>
        <dbReference type="Proteomes" id="UP000320857"/>
    </source>
</evidence>
<evidence type="ECO:0000313" key="9">
    <source>
        <dbReference type="Proteomes" id="UP000525686"/>
    </source>
</evidence>
<dbReference type="OrthoDB" id="3765294at2"/>
<sequence>MARPIRIRLLADIEDLQRNLTRAANATNRFGTVGDKVGAVVKRGMALAGGGIVATAGAALKMGGDFQSSMNKVKAVSGATGKQFDEMSALAKKLGSTTQYSANEAAQAMGFLSMAGFDATETMDALPGVLDLAAAGSLDLAEAADTASNILSGYGFKAKDIGRVNDILAKTFTSANVDLAMLGESFKYVGPVASSAGLKFSETSAAIGLLGNAGIQGSEAGTALRGSIARLLKPTGEVSDTLNKLGVSVTDSNGKLLPLVDIVRQLEESGADTADMMAIFGLEAGPAMQALVSQGSKALGKLTNELDNSGGTAKRVAETQMEGFNGAVKRLQSAFEGLMIAIAEAGLLDFATKLAEKLGTLAARFGDWVQNHKPQIEAAFRGIASAFDVAVAAAKGVIDAAVWIMQNWRPLSPLIAGIAALLLITLIPPLVASGLAALATGAQMAAAWIAAMGPVAWIIAAVVALAALILANWDTIKKWTAAAWEWVWEKIKAVFRWLKDLFLNFTGPGLLIKHWDTIKEKTAAAFRWVKDKAREGIDAVVGFIRGLPGRMLAHLGKIGGAGKDIGRRIISTLGEGLSKVASFGRDIGKAVGRGVKYSVNGVIDLLNRAIPDRIGIGPVGINLPKNPIPRIRAMGGPTGGWTRVGERGPEWVSLPRESTVIPNHAAGPGGNVTVNVTSTADPRAIGREVAWALRVAPR</sequence>
<reference evidence="4" key="3">
    <citation type="journal article" name="Syst. Appl. Microbiol.">
        <title>Streptomyces alkaliterrae sp. nov., isolated from an alkaline soil, and emended descriptions of Streptomyces alkaliphilus, Streptomyces calidiresistens and Streptomyces durbertensis.</title>
        <authorList>
            <person name="Swiecimska M."/>
            <person name="Golinska P."/>
            <person name="Nouioui I."/>
            <person name="Wypij M."/>
            <person name="Rai M."/>
            <person name="Sangal V."/>
            <person name="Goodfellow M."/>
        </authorList>
    </citation>
    <scope>NUCLEOTIDE SEQUENCE</scope>
    <source>
        <strain evidence="4">OF3</strain>
        <strain evidence="5">OF8</strain>
    </source>
</reference>
<keyword evidence="7" id="KW-1185">Reference proteome</keyword>
<feature type="transmembrane region" description="Helical" evidence="2">
    <location>
        <begin position="445"/>
        <end position="470"/>
    </location>
</feature>
<organism evidence="6 7">
    <name type="scientific">Streptomyces alkaliterrae</name>
    <dbReference type="NCBI Taxonomy" id="2213162"/>
    <lineage>
        <taxon>Bacteria</taxon>
        <taxon>Bacillati</taxon>
        <taxon>Actinomycetota</taxon>
        <taxon>Actinomycetes</taxon>
        <taxon>Kitasatosporales</taxon>
        <taxon>Streptomycetaceae</taxon>
        <taxon>Streptomyces</taxon>
    </lineage>
</organism>
<feature type="domain" description="Phage tail tape measure protein" evidence="3">
    <location>
        <begin position="89"/>
        <end position="273"/>
    </location>
</feature>
<proteinExistence type="predicted"/>
<dbReference type="InterPro" id="IPR010090">
    <property type="entry name" value="Phage_tape_meas"/>
</dbReference>
<dbReference type="NCBIfam" id="TIGR01760">
    <property type="entry name" value="tape_meas_TP901"/>
    <property type="match status" value="1"/>
</dbReference>
<dbReference type="Proteomes" id="UP000517765">
    <property type="component" value="Unassembled WGS sequence"/>
</dbReference>
<keyword evidence="2" id="KW-1133">Transmembrane helix</keyword>
<gene>
    <name evidence="6" type="ORF">FNX44_000180</name>
    <name evidence="4" type="ORF">H3146_00475</name>
    <name evidence="5" type="ORF">H3147_10690</name>
</gene>
<keyword evidence="1" id="KW-1188">Viral release from host cell</keyword>
<dbReference type="EMBL" id="JABJWZ010000002">
    <property type="protein sequence ID" value="MBB1251844.1"/>
    <property type="molecule type" value="Genomic_DNA"/>
</dbReference>
<comment type="caution">
    <text evidence="6">The sequence shown here is derived from an EMBL/GenBank/DDBJ whole genome shotgun (WGS) entry which is preliminary data.</text>
</comment>
<reference evidence="6 7" key="1">
    <citation type="submission" date="2019-10" db="EMBL/GenBank/DDBJ databases">
        <title>Streptomyces sp. nov., a novel actinobacterium isolated from alkaline environment.</title>
        <authorList>
            <person name="Golinska P."/>
        </authorList>
    </citation>
    <scope>NUCLEOTIDE SEQUENCE [LARGE SCALE GENOMIC DNA]</scope>
    <source>
        <strain evidence="6 7">OF1</strain>
    </source>
</reference>
<reference evidence="8 9" key="2">
    <citation type="submission" date="2020-05" db="EMBL/GenBank/DDBJ databases">
        <title>Classification of alakaliphilic streptomycetes isolated from an alkaline soil next to Lonar Crater, India and a proposal for the recognition of Streptomyces alkaliterrae sp. nov.</title>
        <authorList>
            <person name="Golinska P."/>
        </authorList>
    </citation>
    <scope>NUCLEOTIDE SEQUENCE [LARGE SCALE GENOMIC DNA]</scope>
    <source>
        <strain evidence="9">OF3</strain>
        <strain evidence="8">OF8</strain>
    </source>
</reference>
<accession>A0A5P0YP70</accession>
<feature type="transmembrane region" description="Helical" evidence="2">
    <location>
        <begin position="414"/>
        <end position="439"/>
    </location>
</feature>
<evidence type="ECO:0000259" key="3">
    <source>
        <dbReference type="Pfam" id="PF10145"/>
    </source>
</evidence>
<evidence type="ECO:0000256" key="1">
    <source>
        <dbReference type="ARBA" id="ARBA00022612"/>
    </source>
</evidence>
<dbReference type="AlphaFoldDB" id="A0A5P0YP70"/>
<dbReference type="PANTHER" id="PTHR37813">
    <property type="entry name" value="FELS-2 PROPHAGE PROTEIN"/>
    <property type="match status" value="1"/>
</dbReference>
<dbReference type="Proteomes" id="UP000525686">
    <property type="component" value="Unassembled WGS sequence"/>
</dbReference>
<dbReference type="Pfam" id="PF10145">
    <property type="entry name" value="PhageMin_Tail"/>
    <property type="match status" value="1"/>
</dbReference>
<dbReference type="PANTHER" id="PTHR37813:SF1">
    <property type="entry name" value="FELS-2 PROPHAGE PROTEIN"/>
    <property type="match status" value="1"/>
</dbReference>
<keyword evidence="2" id="KW-0472">Membrane</keyword>
<name>A0A5P0YP70_9ACTN</name>
<dbReference type="Proteomes" id="UP000320857">
    <property type="component" value="Unassembled WGS sequence"/>
</dbReference>
<keyword evidence="2" id="KW-0812">Transmembrane</keyword>
<evidence type="ECO:0000313" key="5">
    <source>
        <dbReference type="EMBL" id="MBB1259303.1"/>
    </source>
</evidence>
<evidence type="ECO:0000313" key="6">
    <source>
        <dbReference type="EMBL" id="MQS00319.1"/>
    </source>
</evidence>
<dbReference type="EMBL" id="VJYK02000001">
    <property type="protein sequence ID" value="MQS00319.1"/>
    <property type="molecule type" value="Genomic_DNA"/>
</dbReference>
<dbReference type="RefSeq" id="WP_143645698.1">
    <property type="nucleotide sequence ID" value="NZ_JABJWZ010000002.1"/>
</dbReference>
<evidence type="ECO:0000313" key="4">
    <source>
        <dbReference type="EMBL" id="MBB1251844.1"/>
    </source>
</evidence>
<evidence type="ECO:0000313" key="8">
    <source>
        <dbReference type="Proteomes" id="UP000517765"/>
    </source>
</evidence>
<evidence type="ECO:0000256" key="2">
    <source>
        <dbReference type="SAM" id="Phobius"/>
    </source>
</evidence>
<dbReference type="EMBL" id="JABJXA010000049">
    <property type="protein sequence ID" value="MBB1259303.1"/>
    <property type="molecule type" value="Genomic_DNA"/>
</dbReference>
<protein>
    <submittedName>
        <fullName evidence="6">Phage tail tape measure protein</fullName>
    </submittedName>
</protein>